<dbReference type="OrthoDB" id="3385710at2"/>
<evidence type="ECO:0000313" key="1">
    <source>
        <dbReference type="EMBL" id="AXH96946.1"/>
    </source>
</evidence>
<dbReference type="EMBL" id="CP031229">
    <property type="protein sequence ID" value="AXH96946.1"/>
    <property type="molecule type" value="Genomic_DNA"/>
</dbReference>
<reference evidence="1 2" key="1">
    <citation type="submission" date="2018-07" db="EMBL/GenBank/DDBJ databases">
        <title>Complete genome sequencing of Ornithinimicrobium sp. AMA3305.</title>
        <authorList>
            <person name="Bae J.-W."/>
        </authorList>
    </citation>
    <scope>NUCLEOTIDE SEQUENCE [LARGE SCALE GENOMIC DNA]</scope>
    <source>
        <strain evidence="1 2">AMA3305</strain>
    </source>
</reference>
<dbReference type="AlphaFoldDB" id="A0A345NPI8"/>
<accession>A0A345NPI8</accession>
<dbReference type="RefSeq" id="WP_114928884.1">
    <property type="nucleotide sequence ID" value="NZ_CP031229.1"/>
</dbReference>
<dbReference type="KEGG" id="orn:DV701_13190"/>
<proteinExistence type="predicted"/>
<evidence type="ECO:0000313" key="2">
    <source>
        <dbReference type="Proteomes" id="UP000253790"/>
    </source>
</evidence>
<name>A0A345NPI8_9MICO</name>
<dbReference type="PROSITE" id="PS51257">
    <property type="entry name" value="PROKAR_LIPOPROTEIN"/>
    <property type="match status" value="1"/>
</dbReference>
<protein>
    <submittedName>
        <fullName evidence="1">Uncharacterized protein</fullName>
    </submittedName>
</protein>
<sequence>MRPVAISLLAALVVAACNEDLAPSNTPPTHSPELISSADAKPDGLMLECVDAIDNAAEVPTEYQAILGSVALPTSESATHALQAVQRPDEPPPNYFAKTGLLLRANAPMSIEVEHASQGALIGWGSPPAFSSRVWTDGCAGTGWFAFPGGLMVAEPMCLNLTVTVDADSETIHLGAGAACNGQQPPPSP</sequence>
<keyword evidence="2" id="KW-1185">Reference proteome</keyword>
<gene>
    <name evidence="1" type="ORF">DV701_13190</name>
</gene>
<organism evidence="1 2">
    <name type="scientific">Ornithinimicrobium avium</name>
    <dbReference type="NCBI Taxonomy" id="2283195"/>
    <lineage>
        <taxon>Bacteria</taxon>
        <taxon>Bacillati</taxon>
        <taxon>Actinomycetota</taxon>
        <taxon>Actinomycetes</taxon>
        <taxon>Micrococcales</taxon>
        <taxon>Ornithinimicrobiaceae</taxon>
        <taxon>Ornithinimicrobium</taxon>
    </lineage>
</organism>
<dbReference type="Proteomes" id="UP000253790">
    <property type="component" value="Chromosome"/>
</dbReference>